<sequence>MAGALLLGTAPAMVAPSSCHVGTRVPRWQDDGAREAGAVPLDDSASHSGVPKRTISRIKKYNLYFRTEMYSLE</sequence>
<accession>A0A0E0NWT9</accession>
<dbReference type="EnsemblPlants" id="ORUFI03G22830.1">
    <property type="protein sequence ID" value="ORUFI03G22830.1"/>
    <property type="gene ID" value="ORUFI03G22830"/>
</dbReference>
<organism evidence="1 2">
    <name type="scientific">Oryza rufipogon</name>
    <name type="common">Brownbeard rice</name>
    <name type="synonym">Asian wild rice</name>
    <dbReference type="NCBI Taxonomy" id="4529"/>
    <lineage>
        <taxon>Eukaryota</taxon>
        <taxon>Viridiplantae</taxon>
        <taxon>Streptophyta</taxon>
        <taxon>Embryophyta</taxon>
        <taxon>Tracheophyta</taxon>
        <taxon>Spermatophyta</taxon>
        <taxon>Magnoliopsida</taxon>
        <taxon>Liliopsida</taxon>
        <taxon>Poales</taxon>
        <taxon>Poaceae</taxon>
        <taxon>BOP clade</taxon>
        <taxon>Oryzoideae</taxon>
        <taxon>Oryzeae</taxon>
        <taxon>Oryzinae</taxon>
        <taxon>Oryza</taxon>
    </lineage>
</organism>
<evidence type="ECO:0000313" key="1">
    <source>
        <dbReference type="EnsemblPlants" id="ORUFI03G22830.1"/>
    </source>
</evidence>
<protein>
    <submittedName>
        <fullName evidence="1">Uncharacterized protein</fullName>
    </submittedName>
</protein>
<proteinExistence type="predicted"/>
<name>A0A0E0NWT9_ORYRU</name>
<keyword evidence="2" id="KW-1185">Reference proteome</keyword>
<reference evidence="1" key="2">
    <citation type="submission" date="2015-06" db="UniProtKB">
        <authorList>
            <consortium name="EnsemblPlants"/>
        </authorList>
    </citation>
    <scope>IDENTIFICATION</scope>
</reference>
<dbReference type="Proteomes" id="UP000008022">
    <property type="component" value="Unassembled WGS sequence"/>
</dbReference>
<evidence type="ECO:0000313" key="2">
    <source>
        <dbReference type="Proteomes" id="UP000008022"/>
    </source>
</evidence>
<dbReference type="HOGENOM" id="CLU_2709116_0_0_1"/>
<reference evidence="2" key="1">
    <citation type="submission" date="2013-06" db="EMBL/GenBank/DDBJ databases">
        <authorList>
            <person name="Zhao Q."/>
        </authorList>
    </citation>
    <scope>NUCLEOTIDE SEQUENCE</scope>
    <source>
        <strain evidence="2">cv. W1943</strain>
    </source>
</reference>
<dbReference type="Gramene" id="ORUFI03G22830.1">
    <property type="protein sequence ID" value="ORUFI03G22830.1"/>
    <property type="gene ID" value="ORUFI03G22830"/>
</dbReference>
<dbReference type="AlphaFoldDB" id="A0A0E0NWT9"/>